<dbReference type="EMBL" id="FPBT01000005">
    <property type="protein sequence ID" value="SFU44020.1"/>
    <property type="molecule type" value="Genomic_DNA"/>
</dbReference>
<keyword evidence="1" id="KW-0175">Coiled coil</keyword>
<proteinExistence type="predicted"/>
<reference evidence="2 3" key="1">
    <citation type="submission" date="2016-10" db="EMBL/GenBank/DDBJ databases">
        <authorList>
            <person name="de Groot N.N."/>
        </authorList>
    </citation>
    <scope>NUCLEOTIDE SEQUENCE [LARGE SCALE GENOMIC DNA]</scope>
    <source>
        <strain evidence="2 3">KHGC13</strain>
    </source>
</reference>
<keyword evidence="3" id="KW-1185">Reference proteome</keyword>
<dbReference type="OrthoDB" id="3199465at2"/>
<feature type="coiled-coil region" evidence="1">
    <location>
        <begin position="5"/>
        <end position="32"/>
    </location>
</feature>
<dbReference type="RefSeq" id="WP_090470492.1">
    <property type="nucleotide sequence ID" value="NZ_FOWF01000006.1"/>
</dbReference>
<dbReference type="AlphaFoldDB" id="A0A1I7G6D3"/>
<protein>
    <submittedName>
        <fullName evidence="2">Uncharacterized protein</fullName>
    </submittedName>
</protein>
<evidence type="ECO:0000313" key="3">
    <source>
        <dbReference type="Proteomes" id="UP000198817"/>
    </source>
</evidence>
<sequence length="317" mass="36684">MVDFRELLQEEYEEQSRLLKIAVEQMRRLEDVANYRLKYSDSEKKSVIIYEAGTKNAASFRDARVRRQAIRRTRACRFYRELGRSAQRNRSLLRRALKTYQPNRPGDVLERLRMPYRAVDREFFVKLGAEAPTGWLTQQEINGALAEAVGPVVMRANGVERLKMLEQLSPPERAELERRIGRSRVEWMMDQRFAGDLTNHARDGTLVRSKSEAIIADLLRDMGAKFRYEEPVAAGGRVLHVDFCVLAPEGLTAAYIEHAGMMDQPNYRNLLWRRMDELIEAGFEPDRNLFLTFDAPDGKTDTNALARKLRYILSVAR</sequence>
<organism evidence="2 3">
    <name type="scientific">Eubacterium pyruvativorans</name>
    <dbReference type="NCBI Taxonomy" id="155865"/>
    <lineage>
        <taxon>Bacteria</taxon>
        <taxon>Bacillati</taxon>
        <taxon>Bacillota</taxon>
        <taxon>Clostridia</taxon>
        <taxon>Eubacteriales</taxon>
        <taxon>Eubacteriaceae</taxon>
        <taxon>Eubacterium</taxon>
    </lineage>
</organism>
<dbReference type="Proteomes" id="UP000198817">
    <property type="component" value="Unassembled WGS sequence"/>
</dbReference>
<evidence type="ECO:0000256" key="1">
    <source>
        <dbReference type="SAM" id="Coils"/>
    </source>
</evidence>
<dbReference type="STRING" id="155865.SAMN05216515_1065"/>
<evidence type="ECO:0000313" key="2">
    <source>
        <dbReference type="EMBL" id="SFU44020.1"/>
    </source>
</evidence>
<gene>
    <name evidence="2" type="ORF">SAMN05216508_1054</name>
</gene>
<name>A0A1I7G6D3_9FIRM</name>
<accession>A0A1I7G6D3</accession>